<dbReference type="PANTHER" id="PTHR32282">
    <property type="entry name" value="BINDING PROTEIN TRANSPEPTIDASE, PUTATIVE-RELATED"/>
    <property type="match status" value="1"/>
</dbReference>
<comment type="caution">
    <text evidence="11">The sequence shown here is derived from an EMBL/GenBank/DDBJ whole genome shotgun (WGS) entry which is preliminary data.</text>
</comment>
<feature type="domain" description="PASTA" evidence="10">
    <location>
        <begin position="789"/>
        <end position="854"/>
    </location>
</feature>
<keyword evidence="12" id="KW-1185">Reference proteome</keyword>
<evidence type="ECO:0000313" key="12">
    <source>
        <dbReference type="Proteomes" id="UP001425155"/>
    </source>
</evidence>
<dbReference type="EMBL" id="JBCLVG010000002">
    <property type="protein sequence ID" value="MEN1946958.1"/>
    <property type="molecule type" value="Genomic_DNA"/>
</dbReference>
<dbReference type="InterPro" id="IPR001460">
    <property type="entry name" value="PCN-bd_Tpept"/>
</dbReference>
<accession>A0ABU9W519</accession>
<organism evidence="11 12">
    <name type="scientific">Leifsonia stereocauli</name>
    <dbReference type="NCBI Taxonomy" id="3134136"/>
    <lineage>
        <taxon>Bacteria</taxon>
        <taxon>Bacillati</taxon>
        <taxon>Actinomycetota</taxon>
        <taxon>Actinomycetes</taxon>
        <taxon>Micrococcales</taxon>
        <taxon>Microbacteriaceae</taxon>
        <taxon>Leifsonia</taxon>
    </lineage>
</organism>
<name>A0ABU9W519_9MICO</name>
<keyword evidence="9" id="KW-0472">Membrane</keyword>
<feature type="transmembrane region" description="Helical" evidence="9">
    <location>
        <begin position="30"/>
        <end position="52"/>
    </location>
</feature>
<keyword evidence="5" id="KW-0378">Hydrolase</keyword>
<dbReference type="Gene3D" id="3.40.710.10">
    <property type="entry name" value="DD-peptidase/beta-lactamase superfamily"/>
    <property type="match status" value="1"/>
</dbReference>
<evidence type="ECO:0000313" key="11">
    <source>
        <dbReference type="EMBL" id="MEN1946958.1"/>
    </source>
</evidence>
<dbReference type="InterPro" id="IPR012338">
    <property type="entry name" value="Beta-lactam/transpept-like"/>
</dbReference>
<dbReference type="Pfam" id="PF00912">
    <property type="entry name" value="Transgly"/>
    <property type="match status" value="1"/>
</dbReference>
<sequence length="859" mass="91141">MAITFGNVVVEHHANTARASSRSARFGTGVAAFVGFIAVSAIMGLLVAVALAPVVAVTGLAATAGINTFEKLPGYLDIGPLQQKTNVYAMQNNGQPYLLASFYDQDREEVGWTDISQFAKDAAVAAEDPRYYEHGGIDVQGTARAMVTTYLLKRQTQGGSSITQQYVKNVQVQKAVAEAKNEEELEASYDKAVEQTPDRKIKEMRLAIGLEKKYSKDQILRGYLNIALFGGQIYGIEAASNYYFNVSAKDLKLEQAATLIAMVNNPVKYRIDEPDNPENGQENGYAAAKERRDYILGKMLLYKKITAEEHAAAAATPVTPAIHPSSTGCVTAGGSAYFCDFVYWTMVNDPAFGATEEDRKKTVSQGGLDIYTTIDLDLQAAAESAMNENVPRTDPRFDVGSSAVTVQPGSGKVLAMTQNKAFSNDPDVIATSTDYSAINFNTDFDYGGSSGFQPGSTYKVFTLGDWISEGHSLRETFDGRKRAFTRFVNTCDGNWSGRFEPNNDDARIANNAVDATAWSVNSSFMSMASQLDLCRIKGVAEAFGVHRADGNPLQMNPSDVLGTQEIAPITMASAFAGVAAGGLVCKPIVIDRIVKPDGTELTPPSADCKQSVDPKVTSAMAYAMQRTFGSGGTATASNPGTGVPHIGKTGTTDFAKDTWMIGASTKAATAVWVGNVTRDANLRTLDFGSGAAATARHRIWPRIMFVADSKWGGDAFPEPDASAFRQVFFDIPDLRGTTIADAEAKLTAAGFIFADGGPQDSELPAGQVSSTNPSGQAGRGTVVTVYTSNGSYVLMPNVVGLDEGAARGALSQFSVKVRTAEVTDGGQNGKVIASDPPAGAGTKPGTTVTITIGKLKGKG</sequence>
<dbReference type="PANTHER" id="PTHR32282:SF33">
    <property type="entry name" value="PEPTIDOGLYCAN GLYCOSYLTRANSFERASE"/>
    <property type="match status" value="1"/>
</dbReference>
<dbReference type="SUPFAM" id="SSF56601">
    <property type="entry name" value="beta-lactamase/transpeptidase-like"/>
    <property type="match status" value="1"/>
</dbReference>
<evidence type="ECO:0000256" key="3">
    <source>
        <dbReference type="ARBA" id="ARBA00022676"/>
    </source>
</evidence>
<evidence type="ECO:0000256" key="6">
    <source>
        <dbReference type="ARBA" id="ARBA00023268"/>
    </source>
</evidence>
<gene>
    <name evidence="11" type="ORF">WJX64_10405</name>
</gene>
<proteinExistence type="predicted"/>
<dbReference type="InterPro" id="IPR005543">
    <property type="entry name" value="PASTA_dom"/>
</dbReference>
<comment type="catalytic activity">
    <reaction evidence="7">
        <text>Preferential cleavage: (Ac)2-L-Lys-D-Ala-|-D-Ala. Also transpeptidation of peptidyl-alanyl moieties that are N-acyl substituents of D-alanine.</text>
        <dbReference type="EC" id="3.4.16.4"/>
    </reaction>
</comment>
<feature type="domain" description="PASTA" evidence="10">
    <location>
        <begin position="725"/>
        <end position="787"/>
    </location>
</feature>
<evidence type="ECO:0000256" key="1">
    <source>
        <dbReference type="ARBA" id="ARBA00022645"/>
    </source>
</evidence>
<dbReference type="Gene3D" id="1.10.3810.10">
    <property type="entry name" value="Biosynthetic peptidoglycan transglycosylase-like"/>
    <property type="match status" value="1"/>
</dbReference>
<keyword evidence="4" id="KW-0808">Transferase</keyword>
<keyword evidence="1" id="KW-0121">Carboxypeptidase</keyword>
<dbReference type="SMART" id="SM00740">
    <property type="entry name" value="PASTA"/>
    <property type="match status" value="2"/>
</dbReference>
<evidence type="ECO:0000256" key="2">
    <source>
        <dbReference type="ARBA" id="ARBA00022670"/>
    </source>
</evidence>
<comment type="catalytic activity">
    <reaction evidence="8">
        <text>[GlcNAc-(1-&gt;4)-Mur2Ac(oyl-L-Ala-gamma-D-Glu-L-Lys-D-Ala-D-Ala)](n)-di-trans,octa-cis-undecaprenyl diphosphate + beta-D-GlcNAc-(1-&gt;4)-Mur2Ac(oyl-L-Ala-gamma-D-Glu-L-Lys-D-Ala-D-Ala)-di-trans,octa-cis-undecaprenyl diphosphate = [GlcNAc-(1-&gt;4)-Mur2Ac(oyl-L-Ala-gamma-D-Glu-L-Lys-D-Ala-D-Ala)](n+1)-di-trans,octa-cis-undecaprenyl diphosphate + di-trans,octa-cis-undecaprenyl diphosphate + H(+)</text>
        <dbReference type="Rhea" id="RHEA:23708"/>
        <dbReference type="Rhea" id="RHEA-COMP:9602"/>
        <dbReference type="Rhea" id="RHEA-COMP:9603"/>
        <dbReference type="ChEBI" id="CHEBI:15378"/>
        <dbReference type="ChEBI" id="CHEBI:58405"/>
        <dbReference type="ChEBI" id="CHEBI:60033"/>
        <dbReference type="ChEBI" id="CHEBI:78435"/>
        <dbReference type="EC" id="2.4.99.28"/>
    </reaction>
</comment>
<dbReference type="InterPro" id="IPR036950">
    <property type="entry name" value="PBP_transglycosylase"/>
</dbReference>
<dbReference type="Proteomes" id="UP001425155">
    <property type="component" value="Unassembled WGS sequence"/>
</dbReference>
<dbReference type="PROSITE" id="PS51178">
    <property type="entry name" value="PASTA"/>
    <property type="match status" value="2"/>
</dbReference>
<dbReference type="InterPro" id="IPR050396">
    <property type="entry name" value="Glycosyltr_51/Transpeptidase"/>
</dbReference>
<evidence type="ECO:0000256" key="5">
    <source>
        <dbReference type="ARBA" id="ARBA00022801"/>
    </source>
</evidence>
<dbReference type="RefSeq" id="WP_342113748.1">
    <property type="nucleotide sequence ID" value="NZ_JBCAUN010000002.1"/>
</dbReference>
<keyword evidence="6" id="KW-0511">Multifunctional enzyme</keyword>
<keyword evidence="9" id="KW-1133">Transmembrane helix</keyword>
<protein>
    <submittedName>
        <fullName evidence="11">Transglycosylase domain-containing protein</fullName>
    </submittedName>
</protein>
<dbReference type="InterPro" id="IPR001264">
    <property type="entry name" value="Glyco_trans_51"/>
</dbReference>
<evidence type="ECO:0000256" key="4">
    <source>
        <dbReference type="ARBA" id="ARBA00022679"/>
    </source>
</evidence>
<keyword evidence="3" id="KW-0328">Glycosyltransferase</keyword>
<reference evidence="11 12" key="1">
    <citation type="submission" date="2024-03" db="EMBL/GenBank/DDBJ databases">
        <title>YIM 134122 draft genome.</title>
        <authorList>
            <person name="Zuo S."/>
            <person name="Xiong L."/>
        </authorList>
    </citation>
    <scope>NUCLEOTIDE SEQUENCE [LARGE SCALE GENOMIC DNA]</scope>
    <source>
        <strain evidence="11 12">YIM 134122</strain>
    </source>
</reference>
<keyword evidence="2" id="KW-0645">Protease</keyword>
<evidence type="ECO:0000256" key="9">
    <source>
        <dbReference type="SAM" id="Phobius"/>
    </source>
</evidence>
<evidence type="ECO:0000256" key="7">
    <source>
        <dbReference type="ARBA" id="ARBA00034000"/>
    </source>
</evidence>
<evidence type="ECO:0000259" key="10">
    <source>
        <dbReference type="PROSITE" id="PS51178"/>
    </source>
</evidence>
<dbReference type="SUPFAM" id="SSF53955">
    <property type="entry name" value="Lysozyme-like"/>
    <property type="match status" value="1"/>
</dbReference>
<dbReference type="InterPro" id="IPR023346">
    <property type="entry name" value="Lysozyme-like_dom_sf"/>
</dbReference>
<evidence type="ECO:0000256" key="8">
    <source>
        <dbReference type="ARBA" id="ARBA00049902"/>
    </source>
</evidence>
<dbReference type="Pfam" id="PF03793">
    <property type="entry name" value="PASTA"/>
    <property type="match status" value="2"/>
</dbReference>
<dbReference type="CDD" id="cd06577">
    <property type="entry name" value="PASTA_pknB"/>
    <property type="match status" value="2"/>
</dbReference>
<dbReference type="Pfam" id="PF00905">
    <property type="entry name" value="Transpeptidase"/>
    <property type="match status" value="1"/>
</dbReference>
<keyword evidence="9" id="KW-0812">Transmembrane</keyword>
<dbReference type="Gene3D" id="3.30.10.20">
    <property type="match status" value="2"/>
</dbReference>